<accession>A0A1V9YZH7</accession>
<protein>
    <recommendedName>
        <fullName evidence="3">Ankyrin repeat protein</fullName>
    </recommendedName>
</protein>
<gene>
    <name evidence="1" type="ORF">ACHHYP_04947</name>
</gene>
<dbReference type="AlphaFoldDB" id="A0A1V9YZH7"/>
<dbReference type="InterPro" id="IPR036770">
    <property type="entry name" value="Ankyrin_rpt-contain_sf"/>
</dbReference>
<reference evidence="1 2" key="1">
    <citation type="journal article" date="2014" name="Genome Biol. Evol.">
        <title>The secreted proteins of Achlya hypogyna and Thraustotheca clavata identify the ancestral oomycete secretome and reveal gene acquisitions by horizontal gene transfer.</title>
        <authorList>
            <person name="Misner I."/>
            <person name="Blouin N."/>
            <person name="Leonard G."/>
            <person name="Richards T.A."/>
            <person name="Lane C.E."/>
        </authorList>
    </citation>
    <scope>NUCLEOTIDE SEQUENCE [LARGE SCALE GENOMIC DNA]</scope>
    <source>
        <strain evidence="1 2">ATCC 48635</strain>
    </source>
</reference>
<evidence type="ECO:0008006" key="3">
    <source>
        <dbReference type="Google" id="ProtNLM"/>
    </source>
</evidence>
<proteinExistence type="predicted"/>
<evidence type="ECO:0000313" key="1">
    <source>
        <dbReference type="EMBL" id="OQR91145.1"/>
    </source>
</evidence>
<dbReference type="Pfam" id="PF13637">
    <property type="entry name" value="Ank_4"/>
    <property type="match status" value="1"/>
</dbReference>
<organism evidence="1 2">
    <name type="scientific">Achlya hypogyna</name>
    <name type="common">Oomycete</name>
    <name type="synonym">Protoachlya hypogyna</name>
    <dbReference type="NCBI Taxonomy" id="1202772"/>
    <lineage>
        <taxon>Eukaryota</taxon>
        <taxon>Sar</taxon>
        <taxon>Stramenopiles</taxon>
        <taxon>Oomycota</taxon>
        <taxon>Saprolegniomycetes</taxon>
        <taxon>Saprolegniales</taxon>
        <taxon>Achlyaceae</taxon>
        <taxon>Achlya</taxon>
    </lineage>
</organism>
<dbReference type="Gene3D" id="1.25.40.20">
    <property type="entry name" value="Ankyrin repeat-containing domain"/>
    <property type="match status" value="1"/>
</dbReference>
<dbReference type="Proteomes" id="UP000243579">
    <property type="component" value="Unassembled WGS sequence"/>
</dbReference>
<dbReference type="InterPro" id="IPR052050">
    <property type="entry name" value="SecEffector_AnkRepeat"/>
</dbReference>
<dbReference type="PANTHER" id="PTHR46586:SF3">
    <property type="entry name" value="ANKYRIN REPEAT-CONTAINING PROTEIN"/>
    <property type="match status" value="1"/>
</dbReference>
<dbReference type="PANTHER" id="PTHR46586">
    <property type="entry name" value="ANKYRIN REPEAT-CONTAINING PROTEIN"/>
    <property type="match status" value="1"/>
</dbReference>
<comment type="caution">
    <text evidence="1">The sequence shown here is derived from an EMBL/GenBank/DDBJ whole genome shotgun (WGS) entry which is preliminary data.</text>
</comment>
<dbReference type="InterPro" id="IPR002110">
    <property type="entry name" value="Ankyrin_rpt"/>
</dbReference>
<dbReference type="STRING" id="1202772.A0A1V9YZH7"/>
<dbReference type="SUPFAM" id="SSF48403">
    <property type="entry name" value="Ankyrin repeat"/>
    <property type="match status" value="1"/>
</dbReference>
<dbReference type="OrthoDB" id="58323at2759"/>
<keyword evidence="2" id="KW-1185">Reference proteome</keyword>
<name>A0A1V9YZH7_ACHHY</name>
<evidence type="ECO:0000313" key="2">
    <source>
        <dbReference type="Proteomes" id="UP000243579"/>
    </source>
</evidence>
<dbReference type="EMBL" id="JNBR01000553">
    <property type="protein sequence ID" value="OQR91145.1"/>
    <property type="molecule type" value="Genomic_DNA"/>
</dbReference>
<sequence>MKSIFRKSPPPVPQPAAPESVFLALVRQPDLLPFIAQFQPGSPPDIAATIKKYRKQLKKAEYASVDASNDGELRCFVLFKLLADGRSSPVRRLRQHYRDGYVCPRLPSSDLYAMDAAARLGDLDTLTFLHERGLGRCSTSAMDVAASMGHIRIVQYLHRHRREGCTQLAFVLARRHGHTRVLAYLQTHCADWERRPTSIHASGKEGAVTGGMVAASCILQ</sequence>